<dbReference type="AlphaFoldDB" id="A0A1G2AVS9"/>
<dbReference type="InterPro" id="IPR008490">
    <property type="entry name" value="Transposase_InsH_N"/>
</dbReference>
<organism evidence="2 3">
    <name type="scientific">Candidatus Kerfeldbacteria bacterium RIFCSPHIGHO2_02_FULL_42_14</name>
    <dbReference type="NCBI Taxonomy" id="1798540"/>
    <lineage>
        <taxon>Bacteria</taxon>
        <taxon>Candidatus Kerfeldiibacteriota</taxon>
    </lineage>
</organism>
<name>A0A1G2AVS9_9BACT</name>
<proteinExistence type="predicted"/>
<reference evidence="2 3" key="1">
    <citation type="journal article" date="2016" name="Nat. Commun.">
        <title>Thousands of microbial genomes shed light on interconnected biogeochemical processes in an aquifer system.</title>
        <authorList>
            <person name="Anantharaman K."/>
            <person name="Brown C.T."/>
            <person name="Hug L.A."/>
            <person name="Sharon I."/>
            <person name="Castelle C.J."/>
            <person name="Probst A.J."/>
            <person name="Thomas B.C."/>
            <person name="Singh A."/>
            <person name="Wilkins M.J."/>
            <person name="Karaoz U."/>
            <person name="Brodie E.L."/>
            <person name="Williams K.H."/>
            <person name="Hubbard S.S."/>
            <person name="Banfield J.F."/>
        </authorList>
    </citation>
    <scope>NUCLEOTIDE SEQUENCE [LARGE SCALE GENOMIC DNA]</scope>
</reference>
<evidence type="ECO:0000313" key="2">
    <source>
        <dbReference type="EMBL" id="OGY80067.1"/>
    </source>
</evidence>
<comment type="caution">
    <text evidence="2">The sequence shown here is derived from an EMBL/GenBank/DDBJ whole genome shotgun (WGS) entry which is preliminary data.</text>
</comment>
<dbReference type="Proteomes" id="UP000177165">
    <property type="component" value="Unassembled WGS sequence"/>
</dbReference>
<evidence type="ECO:0000259" key="1">
    <source>
        <dbReference type="Pfam" id="PF05598"/>
    </source>
</evidence>
<dbReference type="EMBL" id="MHKB01000002">
    <property type="protein sequence ID" value="OGY80067.1"/>
    <property type="molecule type" value="Genomic_DNA"/>
</dbReference>
<sequence length="88" mass="10393">MITTTEEEILEKMVDGDHPFRKLRTIINFEKVVAPYRNLYSDMGAEGIDVIKGFRALLVQFWEDYSDRQMERALKENVAVKWFCGFEL</sequence>
<feature type="domain" description="Transposase InsH N-terminal" evidence="1">
    <location>
        <begin position="10"/>
        <end position="88"/>
    </location>
</feature>
<dbReference type="Pfam" id="PF05598">
    <property type="entry name" value="DUF772"/>
    <property type="match status" value="1"/>
</dbReference>
<accession>A0A1G2AVS9</accession>
<protein>
    <recommendedName>
        <fullName evidence="1">Transposase InsH N-terminal domain-containing protein</fullName>
    </recommendedName>
</protein>
<gene>
    <name evidence="2" type="ORF">A3B74_05485</name>
</gene>
<evidence type="ECO:0000313" key="3">
    <source>
        <dbReference type="Proteomes" id="UP000177165"/>
    </source>
</evidence>